<name>A0A4U5Q0J5_POPAL</name>
<proteinExistence type="predicted"/>
<feature type="signal peptide" evidence="3">
    <location>
        <begin position="1"/>
        <end position="23"/>
    </location>
</feature>
<dbReference type="FunFam" id="3.30.430.20:FF:000003">
    <property type="entry name" value="Cysteine-rich RLK (RECEPTOR-like protein kinase) 10"/>
    <property type="match status" value="1"/>
</dbReference>
<dbReference type="AlphaFoldDB" id="A0A4U5Q0J5"/>
<keyword evidence="5" id="KW-0808">Transferase</keyword>
<evidence type="ECO:0000256" key="3">
    <source>
        <dbReference type="SAM" id="SignalP"/>
    </source>
</evidence>
<dbReference type="InterPro" id="IPR038408">
    <property type="entry name" value="GNK2_sf"/>
</dbReference>
<evidence type="ECO:0000256" key="1">
    <source>
        <dbReference type="ARBA" id="ARBA00022729"/>
    </source>
</evidence>
<dbReference type="GO" id="GO:0016301">
    <property type="term" value="F:kinase activity"/>
    <property type="evidence" value="ECO:0007669"/>
    <property type="project" value="UniProtKB-KW"/>
</dbReference>
<protein>
    <submittedName>
        <fullName evidence="5">Cysteine-rich receptor-like protein kinase 26</fullName>
    </submittedName>
</protein>
<dbReference type="STRING" id="43335.A0A4U5Q0J5"/>
<evidence type="ECO:0000313" key="5">
    <source>
        <dbReference type="EMBL" id="TKS02097.1"/>
    </source>
</evidence>
<sequence>MDSLRLIVLFSFSCILLASLSIAQPDFLYQSCRNTENNYTANSTFQKNLDSILSSLASNTQIDYGYYNFSAGQIGPDQVHALALCRGDILLNECRGCVSNSVRKILQVCPNQKEAIGIYDFCILRYSNRSSFGVLDGEFIVYTWNTENASHVNLFSQALGNLTSRLRTAAASGTSLLKFATGNQTAGIITIFGLVQCMPDLSAQDCDDCLAGTFQQIRSCCDGQIEGKNGGRVVRGSCYLRFETYPFYRVTAATLAQLPLPPSPEAPPAAGRP</sequence>
<dbReference type="InterPro" id="IPR002902">
    <property type="entry name" value="GNK2"/>
</dbReference>
<dbReference type="PANTHER" id="PTHR32099">
    <property type="entry name" value="CYSTEINE-RICH REPEAT SECRETORY PROTEIN"/>
    <property type="match status" value="1"/>
</dbReference>
<comment type="caution">
    <text evidence="5">The sequence shown here is derived from an EMBL/GenBank/DDBJ whole genome shotgun (WGS) entry which is preliminary data.</text>
</comment>
<keyword evidence="5" id="KW-0675">Receptor</keyword>
<evidence type="ECO:0000259" key="4">
    <source>
        <dbReference type="PROSITE" id="PS51473"/>
    </source>
</evidence>
<keyword evidence="1 3" id="KW-0732">Signal</keyword>
<organism evidence="5">
    <name type="scientific">Populus alba</name>
    <name type="common">White poplar</name>
    <dbReference type="NCBI Taxonomy" id="43335"/>
    <lineage>
        <taxon>Eukaryota</taxon>
        <taxon>Viridiplantae</taxon>
        <taxon>Streptophyta</taxon>
        <taxon>Embryophyta</taxon>
        <taxon>Tracheophyta</taxon>
        <taxon>Spermatophyta</taxon>
        <taxon>Magnoliopsida</taxon>
        <taxon>eudicotyledons</taxon>
        <taxon>Gunneridae</taxon>
        <taxon>Pentapetalae</taxon>
        <taxon>rosids</taxon>
        <taxon>fabids</taxon>
        <taxon>Malpighiales</taxon>
        <taxon>Salicaceae</taxon>
        <taxon>Saliceae</taxon>
        <taxon>Populus</taxon>
    </lineage>
</organism>
<keyword evidence="2" id="KW-0677">Repeat</keyword>
<dbReference type="CDD" id="cd23509">
    <property type="entry name" value="Gnk2-like"/>
    <property type="match status" value="2"/>
</dbReference>
<dbReference type="Pfam" id="PF01657">
    <property type="entry name" value="Stress-antifung"/>
    <property type="match status" value="2"/>
</dbReference>
<dbReference type="PANTHER" id="PTHR32099:SF51">
    <property type="entry name" value="CYSTEINE-RICH RECEPTOR-LIKE PROTEIN KINASE 25 ISOFORM X1"/>
    <property type="match status" value="1"/>
</dbReference>
<dbReference type="FunFam" id="3.30.430.20:FF:000002">
    <property type="entry name" value="Cysteine-rich receptor-like protein kinase 10"/>
    <property type="match status" value="1"/>
</dbReference>
<feature type="domain" description="Gnk2-homologous" evidence="4">
    <location>
        <begin position="26"/>
        <end position="131"/>
    </location>
</feature>
<dbReference type="PROSITE" id="PS51473">
    <property type="entry name" value="GNK2"/>
    <property type="match status" value="2"/>
</dbReference>
<gene>
    <name evidence="5" type="ORF">D5086_0000166530</name>
</gene>
<reference evidence="5" key="1">
    <citation type="submission" date="2018-10" db="EMBL/GenBank/DDBJ databases">
        <title>Population genomic analysis revealed the cold adaptation of white poplar.</title>
        <authorList>
            <person name="Liu Y.-J."/>
        </authorList>
    </citation>
    <scope>NUCLEOTIDE SEQUENCE [LARGE SCALE GENOMIC DNA]</scope>
    <source>
        <strain evidence="5">PAL-ZL1</strain>
    </source>
</reference>
<evidence type="ECO:0000256" key="2">
    <source>
        <dbReference type="ARBA" id="ARBA00022737"/>
    </source>
</evidence>
<feature type="domain" description="Gnk2-homologous" evidence="4">
    <location>
        <begin position="137"/>
        <end position="247"/>
    </location>
</feature>
<keyword evidence="5" id="KW-0418">Kinase</keyword>
<dbReference type="Gene3D" id="3.30.430.20">
    <property type="entry name" value="Gnk2 domain, C-X8-C-X2-C motif"/>
    <property type="match status" value="2"/>
</dbReference>
<dbReference type="EMBL" id="RCHU01000550">
    <property type="protein sequence ID" value="TKS02097.1"/>
    <property type="molecule type" value="Genomic_DNA"/>
</dbReference>
<feature type="chain" id="PRO_5020695281" evidence="3">
    <location>
        <begin position="24"/>
        <end position="273"/>
    </location>
</feature>
<accession>A0A4U5Q0J5</accession>